<comment type="caution">
    <text evidence="8">The sequence shown here is derived from an EMBL/GenBank/DDBJ whole genome shotgun (WGS) entry which is preliminary data.</text>
</comment>
<feature type="signal peptide" evidence="6">
    <location>
        <begin position="1"/>
        <end position="18"/>
    </location>
</feature>
<dbReference type="AlphaFoldDB" id="A0A8X6UD73"/>
<dbReference type="SMART" id="SM00032">
    <property type="entry name" value="CCP"/>
    <property type="match status" value="6"/>
</dbReference>
<dbReference type="PROSITE" id="PS00134">
    <property type="entry name" value="TRYPSIN_HIS"/>
    <property type="match status" value="1"/>
</dbReference>
<sequence length="659" mass="73120">MSSAAFFFGSLTAVFVIAISSCPEHISCPCGSSYKIYTFCINDTWAEPYTCDRWAHCETCEDNITHCVTCPPSRKGLFCLEVESENIRRKRQIVNTPEQNYAGQFGTCPPLVSPDSGGISCDQSGNYRICTGYCLPGYVFDDEVYTDEIILSCRGGVWGPRRSFPPCTSGQVLCQHPGLNENTALTGDYINSPLDKEFPPGVELRYVCKKGFEPEGPLILHCLRTGRWTSDAPTCGTSSYDETRIQCTPPGIDPNADVEVPPIDPQNIGSGFDVGEVLSYTCRDGYKMDGQANITCLQHGGWSHSAPKCHLRSQIIGDSTNVDQCRNHGPISNGIVVVIRNDRIQPSSSLSAQTDFEYPVGTRLHYSCNHGYALRGERDLVCESGGFWSEEVPVCIKVDSPPELRIQCPHPGVDAMAEVEIPLMDSSRIGTGFDEGVVLSYTCKDGYEMEGEALITCQRNGQWSAPSPRCNFIDRKTANPSNEKLCEYNGPFPNGLVVVYRTLNEHRQPSSSNSDQDNLKLPAGTRLQYSCEEGYFLRGDSSLVCESEGFWSSEEPVCIEDCGRSRLQTTRPITHETKTVPGEWPWTVAISATRRDLNDMICGGVLLDRRTVLTAAHCLQDIQHLTLYLGKFYRSNRLDDSKVENRTVSPLILFYRKLN</sequence>
<organism evidence="8 9">
    <name type="scientific">Nephila pilipes</name>
    <name type="common">Giant wood spider</name>
    <name type="synonym">Nephila maculata</name>
    <dbReference type="NCBI Taxonomy" id="299642"/>
    <lineage>
        <taxon>Eukaryota</taxon>
        <taxon>Metazoa</taxon>
        <taxon>Ecdysozoa</taxon>
        <taxon>Arthropoda</taxon>
        <taxon>Chelicerata</taxon>
        <taxon>Arachnida</taxon>
        <taxon>Araneae</taxon>
        <taxon>Araneomorphae</taxon>
        <taxon>Entelegynae</taxon>
        <taxon>Araneoidea</taxon>
        <taxon>Nephilidae</taxon>
        <taxon>Nephila</taxon>
    </lineage>
</organism>
<keyword evidence="1 5" id="KW-0768">Sushi</keyword>
<dbReference type="SUPFAM" id="SSF50494">
    <property type="entry name" value="Trypsin-like serine proteases"/>
    <property type="match status" value="1"/>
</dbReference>
<dbReference type="InterPro" id="IPR009003">
    <property type="entry name" value="Peptidase_S1_PA"/>
</dbReference>
<dbReference type="InterPro" id="IPR035976">
    <property type="entry name" value="Sushi/SCR/CCP_sf"/>
</dbReference>
<keyword evidence="4" id="KW-0325">Glycoprotein</keyword>
<dbReference type="PANTHER" id="PTHR19325:SF575">
    <property type="entry name" value="LOCOMOTION-RELATED PROTEIN HIKARU GENKI"/>
    <property type="match status" value="1"/>
</dbReference>
<dbReference type="PANTHER" id="PTHR19325">
    <property type="entry name" value="COMPLEMENT COMPONENT-RELATED SUSHI DOMAIN-CONTAINING"/>
    <property type="match status" value="1"/>
</dbReference>
<dbReference type="InterPro" id="IPR043504">
    <property type="entry name" value="Peptidase_S1_PA_chymotrypsin"/>
</dbReference>
<dbReference type="GO" id="GO:0004252">
    <property type="term" value="F:serine-type endopeptidase activity"/>
    <property type="evidence" value="ECO:0007669"/>
    <property type="project" value="InterPro"/>
</dbReference>
<feature type="disulfide bond" evidence="5">
    <location>
        <begin position="531"/>
        <end position="558"/>
    </location>
</feature>
<dbReference type="CDD" id="cd00033">
    <property type="entry name" value="CCP"/>
    <property type="match status" value="5"/>
</dbReference>
<dbReference type="Pfam" id="PF00089">
    <property type="entry name" value="Trypsin"/>
    <property type="match status" value="1"/>
</dbReference>
<evidence type="ECO:0000256" key="5">
    <source>
        <dbReference type="PROSITE-ProRule" id="PRU00302"/>
    </source>
</evidence>
<dbReference type="Gene3D" id="2.40.10.10">
    <property type="entry name" value="Trypsin-like serine proteases"/>
    <property type="match status" value="1"/>
</dbReference>
<feature type="domain" description="Sushi" evidence="7">
    <location>
        <begin position="172"/>
        <end position="237"/>
    </location>
</feature>
<dbReference type="InterPro" id="IPR050350">
    <property type="entry name" value="Compl-Cell_Adhes-Reg"/>
</dbReference>
<accession>A0A8X6UD73</accession>
<dbReference type="OrthoDB" id="6433116at2759"/>
<dbReference type="InterPro" id="IPR001254">
    <property type="entry name" value="Trypsin_dom"/>
</dbReference>
<feature type="disulfide bond" evidence="5">
    <location>
        <begin position="208"/>
        <end position="235"/>
    </location>
</feature>
<keyword evidence="2" id="KW-0677">Repeat</keyword>
<evidence type="ECO:0000256" key="1">
    <source>
        <dbReference type="ARBA" id="ARBA00022659"/>
    </source>
</evidence>
<feature type="disulfide bond" evidence="5">
    <location>
        <begin position="443"/>
        <end position="470"/>
    </location>
</feature>
<feature type="domain" description="Sushi" evidence="7">
    <location>
        <begin position="323"/>
        <end position="397"/>
    </location>
</feature>
<evidence type="ECO:0000256" key="3">
    <source>
        <dbReference type="ARBA" id="ARBA00023157"/>
    </source>
</evidence>
<keyword evidence="3 5" id="KW-1015">Disulfide bond</keyword>
<evidence type="ECO:0000313" key="9">
    <source>
        <dbReference type="Proteomes" id="UP000887013"/>
    </source>
</evidence>
<evidence type="ECO:0000259" key="7">
    <source>
        <dbReference type="PROSITE" id="PS50923"/>
    </source>
</evidence>
<feature type="domain" description="Sushi" evidence="7">
    <location>
        <begin position="406"/>
        <end position="472"/>
    </location>
</feature>
<name>A0A8X6UD73_NEPPI</name>
<dbReference type="InterPro" id="IPR018114">
    <property type="entry name" value="TRYPSIN_HIS"/>
</dbReference>
<dbReference type="GO" id="GO:0006508">
    <property type="term" value="P:proteolysis"/>
    <property type="evidence" value="ECO:0007669"/>
    <property type="project" value="InterPro"/>
</dbReference>
<dbReference type="PROSITE" id="PS50923">
    <property type="entry name" value="SUSHI"/>
    <property type="match status" value="5"/>
</dbReference>
<feature type="disulfide bond" evidence="5">
    <location>
        <begin position="282"/>
        <end position="309"/>
    </location>
</feature>
<feature type="domain" description="Sushi" evidence="7">
    <location>
        <begin position="504"/>
        <end position="560"/>
    </location>
</feature>
<dbReference type="SUPFAM" id="SSF57535">
    <property type="entry name" value="Complement control module/SCR domain"/>
    <property type="match status" value="4"/>
</dbReference>
<keyword evidence="6" id="KW-0732">Signal</keyword>
<dbReference type="EMBL" id="BMAW01122316">
    <property type="protein sequence ID" value="GFT98391.1"/>
    <property type="molecule type" value="Genomic_DNA"/>
</dbReference>
<keyword evidence="9" id="KW-1185">Reference proteome</keyword>
<dbReference type="Gene3D" id="2.10.70.10">
    <property type="entry name" value="Complement Module, domain 1"/>
    <property type="match status" value="5"/>
</dbReference>
<evidence type="ECO:0000313" key="8">
    <source>
        <dbReference type="EMBL" id="GFT98391.1"/>
    </source>
</evidence>
<evidence type="ECO:0000256" key="6">
    <source>
        <dbReference type="SAM" id="SignalP"/>
    </source>
</evidence>
<proteinExistence type="predicted"/>
<dbReference type="Proteomes" id="UP000887013">
    <property type="component" value="Unassembled WGS sequence"/>
</dbReference>
<comment type="caution">
    <text evidence="5">Lacks conserved residue(s) required for the propagation of feature annotation.</text>
</comment>
<feature type="chain" id="PRO_5036447121" evidence="6">
    <location>
        <begin position="19"/>
        <end position="659"/>
    </location>
</feature>
<gene>
    <name evidence="8" type="primary">Svep1</name>
    <name evidence="8" type="ORF">NPIL_301101</name>
</gene>
<feature type="disulfide bond" evidence="5">
    <location>
        <begin position="368"/>
        <end position="395"/>
    </location>
</feature>
<feature type="domain" description="Sushi" evidence="7">
    <location>
        <begin position="245"/>
        <end position="311"/>
    </location>
</feature>
<reference evidence="8" key="1">
    <citation type="submission" date="2020-08" db="EMBL/GenBank/DDBJ databases">
        <title>Multicomponent nature underlies the extraordinary mechanical properties of spider dragline silk.</title>
        <authorList>
            <person name="Kono N."/>
            <person name="Nakamura H."/>
            <person name="Mori M."/>
            <person name="Yoshida Y."/>
            <person name="Ohtoshi R."/>
            <person name="Malay A.D."/>
            <person name="Moran D.A.P."/>
            <person name="Tomita M."/>
            <person name="Numata K."/>
            <person name="Arakawa K."/>
        </authorList>
    </citation>
    <scope>NUCLEOTIDE SEQUENCE</scope>
</reference>
<evidence type="ECO:0000256" key="2">
    <source>
        <dbReference type="ARBA" id="ARBA00022737"/>
    </source>
</evidence>
<dbReference type="Pfam" id="PF00084">
    <property type="entry name" value="Sushi"/>
    <property type="match status" value="5"/>
</dbReference>
<dbReference type="InterPro" id="IPR000436">
    <property type="entry name" value="Sushi_SCR_CCP_dom"/>
</dbReference>
<protein>
    <submittedName>
        <fullName evidence="8">Sushi, von Willebrand factor type A, EGF and pentraxin domain-containing protein 1</fullName>
    </submittedName>
</protein>
<evidence type="ECO:0000256" key="4">
    <source>
        <dbReference type="ARBA" id="ARBA00023180"/>
    </source>
</evidence>